<feature type="region of interest" description="Disordered" evidence="1">
    <location>
        <begin position="1"/>
        <end position="96"/>
    </location>
</feature>
<gene>
    <name evidence="2" type="ORF">PGT21_034963</name>
</gene>
<name>A0A5B0PN58_PUCGR</name>
<sequence length="108" mass="11859">MPRVRKHQLEAPTSSIAKSNGTTSAPNEDDNNSSQSDVEVTFNPPTLPESQATSDATTPTPRNHSVNTQIEKKKIIKSLAPKQNQRTRKRRPPVRFGLISSSMAPVII</sequence>
<comment type="caution">
    <text evidence="2">The sequence shown here is derived from an EMBL/GenBank/DDBJ whole genome shotgun (WGS) entry which is preliminary data.</text>
</comment>
<dbReference type="AlphaFoldDB" id="A0A5B0PN58"/>
<evidence type="ECO:0000256" key="1">
    <source>
        <dbReference type="SAM" id="MobiDB-lite"/>
    </source>
</evidence>
<evidence type="ECO:0000313" key="3">
    <source>
        <dbReference type="Proteomes" id="UP000324748"/>
    </source>
</evidence>
<feature type="compositionally biased region" description="Polar residues" evidence="1">
    <location>
        <begin position="48"/>
        <end position="69"/>
    </location>
</feature>
<accession>A0A5B0PN58</accession>
<evidence type="ECO:0000313" key="2">
    <source>
        <dbReference type="EMBL" id="KAA1102008.1"/>
    </source>
</evidence>
<feature type="compositionally biased region" description="Polar residues" evidence="1">
    <location>
        <begin position="11"/>
        <end position="38"/>
    </location>
</feature>
<keyword evidence="3" id="KW-1185">Reference proteome</keyword>
<reference evidence="2 3" key="1">
    <citation type="submission" date="2019-05" db="EMBL/GenBank/DDBJ databases">
        <title>Emergence of the Ug99 lineage of the wheat stem rust pathogen through somatic hybridization.</title>
        <authorList>
            <person name="Li F."/>
            <person name="Upadhyaya N.M."/>
            <person name="Sperschneider J."/>
            <person name="Matny O."/>
            <person name="Nguyen-Phuc H."/>
            <person name="Mago R."/>
            <person name="Raley C."/>
            <person name="Miller M.E."/>
            <person name="Silverstein K.A.T."/>
            <person name="Henningsen E."/>
            <person name="Hirsch C.D."/>
            <person name="Visser B."/>
            <person name="Pretorius Z.A."/>
            <person name="Steffenson B.J."/>
            <person name="Schwessinger B."/>
            <person name="Dodds P.N."/>
            <person name="Figueroa M."/>
        </authorList>
    </citation>
    <scope>NUCLEOTIDE SEQUENCE [LARGE SCALE GENOMIC DNA]</scope>
    <source>
        <strain evidence="2">21-0</strain>
    </source>
</reference>
<proteinExistence type="predicted"/>
<dbReference type="Proteomes" id="UP000324748">
    <property type="component" value="Unassembled WGS sequence"/>
</dbReference>
<dbReference type="EMBL" id="VSWC01000053">
    <property type="protein sequence ID" value="KAA1102008.1"/>
    <property type="molecule type" value="Genomic_DNA"/>
</dbReference>
<organism evidence="2 3">
    <name type="scientific">Puccinia graminis f. sp. tritici</name>
    <dbReference type="NCBI Taxonomy" id="56615"/>
    <lineage>
        <taxon>Eukaryota</taxon>
        <taxon>Fungi</taxon>
        <taxon>Dikarya</taxon>
        <taxon>Basidiomycota</taxon>
        <taxon>Pucciniomycotina</taxon>
        <taxon>Pucciniomycetes</taxon>
        <taxon>Pucciniales</taxon>
        <taxon>Pucciniaceae</taxon>
        <taxon>Puccinia</taxon>
    </lineage>
</organism>
<protein>
    <submittedName>
        <fullName evidence="2">Uncharacterized protein</fullName>
    </submittedName>
</protein>